<evidence type="ECO:0000313" key="2">
    <source>
        <dbReference type="EMBL" id="KAF4502553.1"/>
    </source>
</evidence>
<feature type="transmembrane region" description="Helical" evidence="1">
    <location>
        <begin position="228"/>
        <end position="247"/>
    </location>
</feature>
<feature type="transmembrane region" description="Helical" evidence="1">
    <location>
        <begin position="80"/>
        <end position="102"/>
    </location>
</feature>
<dbReference type="Proteomes" id="UP000737391">
    <property type="component" value="Unassembled WGS sequence"/>
</dbReference>
<feature type="transmembrane region" description="Helical" evidence="1">
    <location>
        <begin position="144"/>
        <end position="164"/>
    </location>
</feature>
<feature type="transmembrane region" description="Helical" evidence="1">
    <location>
        <begin position="202"/>
        <end position="219"/>
    </location>
</feature>
<accession>A0A9P5EHY0</accession>
<dbReference type="AlphaFoldDB" id="A0A9P5EHY0"/>
<dbReference type="EMBL" id="LUFC02000069">
    <property type="protein sequence ID" value="KAF4502553.1"/>
    <property type="molecule type" value="Genomic_DNA"/>
</dbReference>
<evidence type="ECO:0000313" key="3">
    <source>
        <dbReference type="Proteomes" id="UP000737391"/>
    </source>
</evidence>
<keyword evidence="1" id="KW-0812">Transmembrane</keyword>
<dbReference type="OrthoDB" id="5120472at2759"/>
<name>A0A9P5EHY0_9HYPO</name>
<reference evidence="2" key="1">
    <citation type="submission" date="2020-01" db="EMBL/GenBank/DDBJ databases">
        <title>Identification and distribution of gene clusters putatively required for synthesis of sphingolipid metabolism inhibitors in phylogenetically diverse species of the filamentous fungus Fusarium.</title>
        <authorList>
            <person name="Kim H.-S."/>
            <person name="Busman M."/>
            <person name="Brown D.W."/>
            <person name="Divon H."/>
            <person name="Uhlig S."/>
            <person name="Proctor R.H."/>
        </authorList>
    </citation>
    <scope>NUCLEOTIDE SEQUENCE</scope>
    <source>
        <strain evidence="2">NRRL 31653</strain>
    </source>
</reference>
<comment type="caution">
    <text evidence="2">The sequence shown here is derived from an EMBL/GenBank/DDBJ whole genome shotgun (WGS) entry which is preliminary data.</text>
</comment>
<organism evidence="2 3">
    <name type="scientific">Fusarium agapanthi</name>
    <dbReference type="NCBI Taxonomy" id="1803897"/>
    <lineage>
        <taxon>Eukaryota</taxon>
        <taxon>Fungi</taxon>
        <taxon>Dikarya</taxon>
        <taxon>Ascomycota</taxon>
        <taxon>Pezizomycotina</taxon>
        <taxon>Sordariomycetes</taxon>
        <taxon>Hypocreomycetidae</taxon>
        <taxon>Hypocreales</taxon>
        <taxon>Nectriaceae</taxon>
        <taxon>Fusarium</taxon>
        <taxon>Fusarium fujikuroi species complex</taxon>
    </lineage>
</organism>
<sequence>MVYHDKNTPNCQVPVGLSSLPRPDYCNSVILLLLPFVVGHLSAIVTQFTLGNRKIRNKLRFWDNNHPKESPNLAISWTPYNTLATIAMTVVQCVVMAVAVKVSGLNIRIGTLFMFYLTKPRVGWWIIMLSTCFYEPFSDTATDVLFQECVLGVLALPGAIMFLGVSGSGEMPDGCAPYDSFDTWRQGTSGDAILLLYSGSRSLIACGVILLFVGIFMLWKRRFLKRHLGLLAMIPCLGASVSAWILWAGKPTNDALVIHS</sequence>
<keyword evidence="1" id="KW-0472">Membrane</keyword>
<evidence type="ECO:0000256" key="1">
    <source>
        <dbReference type="SAM" id="Phobius"/>
    </source>
</evidence>
<gene>
    <name evidence="2" type="ORF">FAGAP_1223</name>
</gene>
<keyword evidence="3" id="KW-1185">Reference proteome</keyword>
<proteinExistence type="predicted"/>
<protein>
    <submittedName>
        <fullName evidence="2">Uncharacterized protein</fullName>
    </submittedName>
</protein>
<keyword evidence="1" id="KW-1133">Transmembrane helix</keyword>
<feature type="transmembrane region" description="Helical" evidence="1">
    <location>
        <begin position="29"/>
        <end position="50"/>
    </location>
</feature>